<comment type="subcellular location">
    <subcellularLocation>
        <location evidence="1">Membrane</location>
        <topology evidence="1">Multi-pass membrane protein</topology>
    </subcellularLocation>
</comment>
<dbReference type="OrthoDB" id="3936150at2759"/>
<dbReference type="Pfam" id="PF07690">
    <property type="entry name" value="MFS_1"/>
    <property type="match status" value="1"/>
</dbReference>
<feature type="transmembrane region" description="Helical" evidence="6">
    <location>
        <begin position="119"/>
        <end position="138"/>
    </location>
</feature>
<evidence type="ECO:0000313" key="8">
    <source>
        <dbReference type="EMBL" id="QKX64105.1"/>
    </source>
</evidence>
<evidence type="ECO:0000256" key="3">
    <source>
        <dbReference type="ARBA" id="ARBA00022989"/>
    </source>
</evidence>
<keyword evidence="9" id="KW-1185">Reference proteome</keyword>
<dbReference type="Proteomes" id="UP000509510">
    <property type="component" value="Chromosome VI"/>
</dbReference>
<keyword evidence="2 6" id="KW-0812">Transmembrane</keyword>
<dbReference type="KEGG" id="trg:TRUGW13939_11278"/>
<protein>
    <recommendedName>
        <fullName evidence="7">Major facilitator superfamily (MFS) profile domain-containing protein</fullName>
    </recommendedName>
</protein>
<feature type="transmembrane region" description="Helical" evidence="6">
    <location>
        <begin position="208"/>
        <end position="229"/>
    </location>
</feature>
<dbReference type="InterPro" id="IPR036259">
    <property type="entry name" value="MFS_trans_sf"/>
</dbReference>
<reference evidence="9" key="1">
    <citation type="submission" date="2020-06" db="EMBL/GenBank/DDBJ databases">
        <title>A chromosome-scale genome assembly of Talaromyces rugulosus W13939.</title>
        <authorList>
            <person name="Wang B."/>
            <person name="Guo L."/>
            <person name="Ye K."/>
            <person name="Wang L."/>
        </authorList>
    </citation>
    <scope>NUCLEOTIDE SEQUENCE [LARGE SCALE GENOMIC DNA]</scope>
    <source>
        <strain evidence="9">W13939</strain>
    </source>
</reference>
<feature type="transmembrane region" description="Helical" evidence="6">
    <location>
        <begin position="289"/>
        <end position="308"/>
    </location>
</feature>
<gene>
    <name evidence="8" type="ORF">TRUGW13939_11278</name>
</gene>
<dbReference type="AlphaFoldDB" id="A0A7H8REZ7"/>
<evidence type="ECO:0000256" key="5">
    <source>
        <dbReference type="SAM" id="MobiDB-lite"/>
    </source>
</evidence>
<dbReference type="GO" id="GO:0022857">
    <property type="term" value="F:transmembrane transporter activity"/>
    <property type="evidence" value="ECO:0007669"/>
    <property type="project" value="InterPro"/>
</dbReference>
<sequence>MEKANSPSRDMPTSLEGAEAEAAPSSALGILDLVSTKEKYHPVHWPAWKRWLIATTYCLLQTLVAMLSTSYISAEVLLQAKFGGSTQVVALGQSLFIVGTAVGPLFLGPLSDIGGRKWVYVASILVYSLCQIGCALALNLPMMIIFMFLSGVAGSTALSNVAGTISDLFGAADNAGQPMALFVMSANTGPSIGSVIGEWIAVNPRMGLNWIFWINVILAGAFSAIMAFIPETLPRVVIARAVRRNFSPEQGEAAKDSAEKVLAQSKINILKEIRFVTTMAFRIMFTEPIVTFLGLFNGFAYGLLFLYLDGIFDVFVMNNNLSVIGADLTYLNFVVGVVIMFIIFVPIQTALFVRDRQKNGGAPRPEARFLLSLVTVWGFPISLFWFARTSSGNVSYWSPVIAGGMLGVVDPLLWLSMLNYITDTYPHVAASAVSAFLIPSFLLAAGCVHIGIVMFDNLSTKWAFSVLGFVSLGVVALVYVLYFFGTALRKRSKLARAPN</sequence>
<dbReference type="InterPro" id="IPR020846">
    <property type="entry name" value="MFS_dom"/>
</dbReference>
<feature type="transmembrane region" description="Helical" evidence="6">
    <location>
        <begin position="181"/>
        <end position="202"/>
    </location>
</feature>
<organism evidence="8 9">
    <name type="scientific">Talaromyces rugulosus</name>
    <name type="common">Penicillium rugulosum</name>
    <dbReference type="NCBI Taxonomy" id="121627"/>
    <lineage>
        <taxon>Eukaryota</taxon>
        <taxon>Fungi</taxon>
        <taxon>Dikarya</taxon>
        <taxon>Ascomycota</taxon>
        <taxon>Pezizomycotina</taxon>
        <taxon>Eurotiomycetes</taxon>
        <taxon>Eurotiomycetidae</taxon>
        <taxon>Eurotiales</taxon>
        <taxon>Trichocomaceae</taxon>
        <taxon>Talaromyces</taxon>
        <taxon>Talaromyces sect. Islandici</taxon>
    </lineage>
</organism>
<dbReference type="RefSeq" id="XP_035350279.1">
    <property type="nucleotide sequence ID" value="XM_035494386.1"/>
</dbReference>
<feature type="transmembrane region" description="Helical" evidence="6">
    <location>
        <begin position="368"/>
        <end position="387"/>
    </location>
</feature>
<accession>A0A7H8REZ7</accession>
<evidence type="ECO:0000256" key="2">
    <source>
        <dbReference type="ARBA" id="ARBA00022692"/>
    </source>
</evidence>
<feature type="domain" description="Major facilitator superfamily (MFS) profile" evidence="7">
    <location>
        <begin position="50"/>
        <end position="491"/>
    </location>
</feature>
<keyword evidence="4 6" id="KW-0472">Membrane</keyword>
<feature type="transmembrane region" description="Helical" evidence="6">
    <location>
        <begin position="328"/>
        <end position="347"/>
    </location>
</feature>
<feature type="transmembrane region" description="Helical" evidence="6">
    <location>
        <begin position="433"/>
        <end position="455"/>
    </location>
</feature>
<evidence type="ECO:0000313" key="9">
    <source>
        <dbReference type="Proteomes" id="UP000509510"/>
    </source>
</evidence>
<feature type="region of interest" description="Disordered" evidence="5">
    <location>
        <begin position="1"/>
        <end position="21"/>
    </location>
</feature>
<evidence type="ECO:0000256" key="4">
    <source>
        <dbReference type="ARBA" id="ARBA00023136"/>
    </source>
</evidence>
<feature type="transmembrane region" description="Helical" evidence="6">
    <location>
        <begin position="399"/>
        <end position="421"/>
    </location>
</feature>
<proteinExistence type="predicted"/>
<dbReference type="PANTHER" id="PTHR23502">
    <property type="entry name" value="MAJOR FACILITATOR SUPERFAMILY"/>
    <property type="match status" value="1"/>
</dbReference>
<dbReference type="InterPro" id="IPR011701">
    <property type="entry name" value="MFS"/>
</dbReference>
<evidence type="ECO:0000259" key="7">
    <source>
        <dbReference type="PROSITE" id="PS50850"/>
    </source>
</evidence>
<dbReference type="PANTHER" id="PTHR23502:SF36">
    <property type="entry name" value="MEMBRANE TRANSPORTER"/>
    <property type="match status" value="1"/>
</dbReference>
<dbReference type="GO" id="GO:0005886">
    <property type="term" value="C:plasma membrane"/>
    <property type="evidence" value="ECO:0007669"/>
    <property type="project" value="TreeGrafter"/>
</dbReference>
<evidence type="ECO:0000256" key="1">
    <source>
        <dbReference type="ARBA" id="ARBA00004141"/>
    </source>
</evidence>
<dbReference type="EMBL" id="CP055903">
    <property type="protein sequence ID" value="QKX64105.1"/>
    <property type="molecule type" value="Genomic_DNA"/>
</dbReference>
<feature type="transmembrane region" description="Helical" evidence="6">
    <location>
        <begin position="461"/>
        <end position="484"/>
    </location>
</feature>
<dbReference type="Gene3D" id="1.20.1250.20">
    <property type="entry name" value="MFS general substrate transporter like domains"/>
    <property type="match status" value="1"/>
</dbReference>
<dbReference type="GeneID" id="55998756"/>
<evidence type="ECO:0000256" key="6">
    <source>
        <dbReference type="SAM" id="Phobius"/>
    </source>
</evidence>
<feature type="transmembrane region" description="Helical" evidence="6">
    <location>
        <begin position="144"/>
        <end position="169"/>
    </location>
</feature>
<dbReference type="CDD" id="cd17323">
    <property type="entry name" value="MFS_Tpo1_MDR_like"/>
    <property type="match status" value="1"/>
</dbReference>
<feature type="transmembrane region" description="Helical" evidence="6">
    <location>
        <begin position="86"/>
        <end position="107"/>
    </location>
</feature>
<feature type="transmembrane region" description="Helical" evidence="6">
    <location>
        <begin position="51"/>
        <end position="74"/>
    </location>
</feature>
<name>A0A7H8REZ7_TALRU</name>
<dbReference type="SUPFAM" id="SSF103473">
    <property type="entry name" value="MFS general substrate transporter"/>
    <property type="match status" value="1"/>
</dbReference>
<keyword evidence="3 6" id="KW-1133">Transmembrane helix</keyword>
<dbReference type="PROSITE" id="PS50850">
    <property type="entry name" value="MFS"/>
    <property type="match status" value="1"/>
</dbReference>